<keyword evidence="11 20" id="KW-1133">Transmembrane helix</keyword>
<dbReference type="PANTHER" id="PTHR45627:SF1">
    <property type="entry name" value="ADENYLATE CYCLASE TYPE 8"/>
    <property type="match status" value="1"/>
</dbReference>
<dbReference type="GO" id="GO:0046872">
    <property type="term" value="F:metal ion binding"/>
    <property type="evidence" value="ECO:0007669"/>
    <property type="project" value="UniProtKB-KW"/>
</dbReference>
<dbReference type="PROSITE" id="PS00452">
    <property type="entry name" value="GUANYLATE_CYCLASE_1"/>
    <property type="match status" value="1"/>
</dbReference>
<keyword evidence="17" id="KW-0464">Manganese</keyword>
<comment type="catalytic activity">
    <reaction evidence="1">
        <text>ATP = 3',5'-cyclic AMP + diphosphate</text>
        <dbReference type="Rhea" id="RHEA:15389"/>
        <dbReference type="ChEBI" id="CHEBI:30616"/>
        <dbReference type="ChEBI" id="CHEBI:33019"/>
        <dbReference type="ChEBI" id="CHEBI:58165"/>
        <dbReference type="EC" id="4.6.1.1"/>
    </reaction>
</comment>
<evidence type="ECO:0000256" key="14">
    <source>
        <dbReference type="ARBA" id="ARBA00023180"/>
    </source>
</evidence>
<evidence type="ECO:0000256" key="20">
    <source>
        <dbReference type="SAM" id="Phobius"/>
    </source>
</evidence>
<evidence type="ECO:0000256" key="2">
    <source>
        <dbReference type="ARBA" id="ARBA00001936"/>
    </source>
</evidence>
<organism evidence="22 23">
    <name type="scientific">Polypedilum vanderplanki</name>
    <name type="common">Sleeping chironomid midge</name>
    <dbReference type="NCBI Taxonomy" id="319348"/>
    <lineage>
        <taxon>Eukaryota</taxon>
        <taxon>Metazoa</taxon>
        <taxon>Ecdysozoa</taxon>
        <taxon>Arthropoda</taxon>
        <taxon>Hexapoda</taxon>
        <taxon>Insecta</taxon>
        <taxon>Pterygota</taxon>
        <taxon>Neoptera</taxon>
        <taxon>Endopterygota</taxon>
        <taxon>Diptera</taxon>
        <taxon>Nematocera</taxon>
        <taxon>Chironomoidea</taxon>
        <taxon>Chironomidae</taxon>
        <taxon>Chironominae</taxon>
        <taxon>Polypedilum</taxon>
        <taxon>Polypedilum</taxon>
    </lineage>
</organism>
<dbReference type="CDD" id="cd07302">
    <property type="entry name" value="CHD"/>
    <property type="match status" value="2"/>
</dbReference>
<evidence type="ECO:0000256" key="11">
    <source>
        <dbReference type="ARBA" id="ARBA00022989"/>
    </source>
</evidence>
<dbReference type="InterPro" id="IPR030672">
    <property type="entry name" value="Adcy"/>
</dbReference>
<evidence type="ECO:0000313" key="22">
    <source>
        <dbReference type="EMBL" id="KAG5680368.1"/>
    </source>
</evidence>
<feature type="transmembrane region" description="Helical" evidence="20">
    <location>
        <begin position="764"/>
        <end position="783"/>
    </location>
</feature>
<name>A0A9J6CEY0_POLVA</name>
<feature type="transmembrane region" description="Helical" evidence="20">
    <location>
        <begin position="200"/>
        <end position="218"/>
    </location>
</feature>
<dbReference type="Pfam" id="PF16214">
    <property type="entry name" value="AC_N"/>
    <property type="match status" value="1"/>
</dbReference>
<keyword evidence="14" id="KW-0325">Glycoprotein</keyword>
<feature type="transmembrane region" description="Helical" evidence="20">
    <location>
        <begin position="173"/>
        <end position="193"/>
    </location>
</feature>
<comment type="similarity">
    <text evidence="18">Belongs to the adenylyl cyclase class-4/guanylyl cyclase family.</text>
</comment>
<keyword evidence="6 17" id="KW-0479">Metal-binding</keyword>
<keyword evidence="23" id="KW-1185">Reference proteome</keyword>
<dbReference type="GO" id="GO:0035556">
    <property type="term" value="P:intracellular signal transduction"/>
    <property type="evidence" value="ECO:0007669"/>
    <property type="project" value="InterPro"/>
</dbReference>
<evidence type="ECO:0000256" key="18">
    <source>
        <dbReference type="RuleBase" id="RU000405"/>
    </source>
</evidence>
<evidence type="ECO:0000256" key="7">
    <source>
        <dbReference type="ARBA" id="ARBA00022737"/>
    </source>
</evidence>
<keyword evidence="8 16" id="KW-0547">Nucleotide-binding</keyword>
<dbReference type="GO" id="GO:0006171">
    <property type="term" value="P:cAMP biosynthetic process"/>
    <property type="evidence" value="ECO:0007669"/>
    <property type="project" value="UniProtKB-KW"/>
</dbReference>
<evidence type="ECO:0000313" key="23">
    <source>
        <dbReference type="Proteomes" id="UP001107558"/>
    </source>
</evidence>
<keyword evidence="9 16" id="KW-0067">ATP-binding</keyword>
<feature type="domain" description="Guanylate cyclase" evidence="21">
    <location>
        <begin position="986"/>
        <end position="1126"/>
    </location>
</feature>
<evidence type="ECO:0000256" key="17">
    <source>
        <dbReference type="PIRSR" id="PIRSR039050-51"/>
    </source>
</evidence>
<dbReference type="InterPro" id="IPR029787">
    <property type="entry name" value="Nucleotide_cyclase"/>
</dbReference>
<feature type="binding site" evidence="16">
    <location>
        <position position="1036"/>
    </location>
    <ligand>
        <name>ATP</name>
        <dbReference type="ChEBI" id="CHEBI:30616"/>
    </ligand>
</feature>
<feature type="transmembrane region" description="Helical" evidence="20">
    <location>
        <begin position="842"/>
        <end position="861"/>
    </location>
</feature>
<dbReference type="PROSITE" id="PS50125">
    <property type="entry name" value="GUANYLATE_CYCLASE_2"/>
    <property type="match status" value="2"/>
</dbReference>
<feature type="binding site" evidence="17">
    <location>
        <position position="432"/>
    </location>
    <ligand>
        <name>Mg(2+)</name>
        <dbReference type="ChEBI" id="CHEBI:18420"/>
        <label>1</label>
        <note>catalytic</note>
    </ligand>
</feature>
<dbReference type="InterPro" id="IPR001054">
    <property type="entry name" value="A/G_cyclase"/>
</dbReference>
<feature type="binding site" evidence="16">
    <location>
        <position position="1160"/>
    </location>
    <ligand>
        <name>ATP</name>
        <dbReference type="ChEBI" id="CHEBI:30616"/>
    </ligand>
</feature>
<dbReference type="PANTHER" id="PTHR45627">
    <property type="entry name" value="ADENYLATE CYCLASE TYPE 1"/>
    <property type="match status" value="1"/>
</dbReference>
<evidence type="ECO:0000256" key="19">
    <source>
        <dbReference type="SAM" id="MobiDB-lite"/>
    </source>
</evidence>
<keyword evidence="12" id="KW-0115">cAMP biosynthesis</keyword>
<evidence type="ECO:0000256" key="6">
    <source>
        <dbReference type="ARBA" id="ARBA00022723"/>
    </source>
</evidence>
<feature type="transmembrane region" description="Helical" evidence="20">
    <location>
        <begin position="694"/>
        <end position="711"/>
    </location>
</feature>
<gene>
    <name evidence="22" type="ORF">PVAND_009877</name>
</gene>
<keyword evidence="15 18" id="KW-0456">Lyase</keyword>
<dbReference type="FunFam" id="3.30.70.1230:FF:000032">
    <property type="entry name" value="Adenylyl cyclase 78C"/>
    <property type="match status" value="1"/>
</dbReference>
<dbReference type="SMART" id="SM00044">
    <property type="entry name" value="CYCc"/>
    <property type="match status" value="2"/>
</dbReference>
<dbReference type="FunFam" id="3.30.70.1230:FF:000040">
    <property type="entry name" value="Ca(2+)/calmodulin-responsive adenylate cyclase"/>
    <property type="match status" value="1"/>
</dbReference>
<feature type="transmembrane region" description="Helical" evidence="20">
    <location>
        <begin position="868"/>
        <end position="885"/>
    </location>
</feature>
<dbReference type="GO" id="GO:0005524">
    <property type="term" value="F:ATP binding"/>
    <property type="evidence" value="ECO:0007669"/>
    <property type="project" value="UniProtKB-KW"/>
</dbReference>
<feature type="binding site" evidence="17">
    <location>
        <position position="388"/>
    </location>
    <ligand>
        <name>Mg(2+)</name>
        <dbReference type="ChEBI" id="CHEBI:18420"/>
        <label>2</label>
        <note>catalytic</note>
    </ligand>
</feature>
<feature type="binding site" evidence="17">
    <location>
        <position position="388"/>
    </location>
    <ligand>
        <name>Mg(2+)</name>
        <dbReference type="ChEBI" id="CHEBI:18420"/>
        <label>1</label>
        <note>catalytic</note>
    </ligand>
</feature>
<dbReference type="SUPFAM" id="SSF55073">
    <property type="entry name" value="Nucleotide cyclase"/>
    <property type="match status" value="2"/>
</dbReference>
<keyword evidence="13 20" id="KW-0472">Membrane</keyword>
<evidence type="ECO:0000256" key="4">
    <source>
        <dbReference type="ARBA" id="ARBA00012201"/>
    </source>
</evidence>
<feature type="binding site" evidence="16">
    <location>
        <begin position="1120"/>
        <end position="1124"/>
    </location>
    <ligand>
        <name>ATP</name>
        <dbReference type="ChEBI" id="CHEBI:30616"/>
    </ligand>
</feature>
<feature type="transmembrane region" description="Helical" evidence="20">
    <location>
        <begin position="141"/>
        <end position="161"/>
    </location>
</feature>
<protein>
    <recommendedName>
        <fullName evidence="4">adenylate cyclase</fullName>
        <ecNumber evidence="4">4.6.1.1</ecNumber>
    </recommendedName>
</protein>
<accession>A0A9J6CEY0</accession>
<keyword evidence="7" id="KW-0677">Repeat</keyword>
<evidence type="ECO:0000256" key="12">
    <source>
        <dbReference type="ARBA" id="ARBA00022998"/>
    </source>
</evidence>
<keyword evidence="10 17" id="KW-0460">Magnesium</keyword>
<dbReference type="OrthoDB" id="60033at2759"/>
<evidence type="ECO:0000259" key="21">
    <source>
        <dbReference type="PROSITE" id="PS50125"/>
    </source>
</evidence>
<dbReference type="GO" id="GO:0004016">
    <property type="term" value="F:adenylate cyclase activity"/>
    <property type="evidence" value="ECO:0007669"/>
    <property type="project" value="UniProtKB-EC"/>
</dbReference>
<reference evidence="22" key="1">
    <citation type="submission" date="2021-03" db="EMBL/GenBank/DDBJ databases">
        <title>Chromosome level genome of the anhydrobiotic midge Polypedilum vanderplanki.</title>
        <authorList>
            <person name="Yoshida Y."/>
            <person name="Kikawada T."/>
            <person name="Gusev O."/>
        </authorList>
    </citation>
    <scope>NUCLEOTIDE SEQUENCE</scope>
    <source>
        <strain evidence="22">NIAS01</strain>
        <tissue evidence="22">Whole body or cell culture</tissue>
    </source>
</reference>
<evidence type="ECO:0000256" key="13">
    <source>
        <dbReference type="ARBA" id="ARBA00023136"/>
    </source>
</evidence>
<feature type="binding site" evidence="16">
    <location>
        <begin position="388"/>
        <end position="393"/>
    </location>
    <ligand>
        <name>ATP</name>
        <dbReference type="ChEBI" id="CHEBI:30616"/>
    </ligand>
</feature>
<dbReference type="InterPro" id="IPR018297">
    <property type="entry name" value="A/G_cyclase_CS"/>
</dbReference>
<feature type="transmembrane region" description="Helical" evidence="20">
    <location>
        <begin position="717"/>
        <end position="738"/>
    </location>
</feature>
<evidence type="ECO:0000256" key="3">
    <source>
        <dbReference type="ARBA" id="ARBA00004141"/>
    </source>
</evidence>
<feature type="compositionally biased region" description="Basic and acidic residues" evidence="19">
    <location>
        <begin position="571"/>
        <end position="592"/>
    </location>
</feature>
<comment type="subcellular location">
    <subcellularLocation>
        <location evidence="3">Membrane</location>
        <topology evidence="3">Multi-pass membrane protein</topology>
    </subcellularLocation>
</comment>
<dbReference type="GO" id="GO:0007189">
    <property type="term" value="P:adenylate cyclase-activating G protein-coupled receptor signaling pathway"/>
    <property type="evidence" value="ECO:0007669"/>
    <property type="project" value="TreeGrafter"/>
</dbReference>
<evidence type="ECO:0000256" key="15">
    <source>
        <dbReference type="ARBA" id="ARBA00023239"/>
    </source>
</evidence>
<dbReference type="Pfam" id="PF06327">
    <property type="entry name" value="Adcy_cons_dom"/>
    <property type="match status" value="1"/>
</dbReference>
<dbReference type="GO" id="GO:0005886">
    <property type="term" value="C:plasma membrane"/>
    <property type="evidence" value="ECO:0007669"/>
    <property type="project" value="InterPro"/>
</dbReference>
<dbReference type="Pfam" id="PF00211">
    <property type="entry name" value="Guanylate_cyc"/>
    <property type="match status" value="2"/>
</dbReference>
<evidence type="ECO:0000256" key="5">
    <source>
        <dbReference type="ARBA" id="ARBA00022692"/>
    </source>
</evidence>
<feature type="transmembrane region" description="Helical" evidence="20">
    <location>
        <begin position="230"/>
        <end position="249"/>
    </location>
</feature>
<dbReference type="InterPro" id="IPR009398">
    <property type="entry name" value="Adcy_conserved_dom"/>
</dbReference>
<dbReference type="InterPro" id="IPR032628">
    <property type="entry name" value="AC_N"/>
</dbReference>
<dbReference type="EC" id="4.6.1.1" evidence="4"/>
<keyword evidence="5 20" id="KW-0812">Transmembrane</keyword>
<feature type="binding site" evidence="17">
    <location>
        <position position="432"/>
    </location>
    <ligand>
        <name>Mg(2+)</name>
        <dbReference type="ChEBI" id="CHEBI:18420"/>
        <label>2</label>
        <note>catalytic</note>
    </ligand>
</feature>
<dbReference type="Proteomes" id="UP001107558">
    <property type="component" value="Chromosome 1"/>
</dbReference>
<sequence length="1286" mass="146714">MENDDDDGITEKSLLRPKLSELQLDFKEHQMTSNNKDMLLSSTLSAQNFANMTNSTISVNVIDTDLENKIRRRSSVSVNQLGATHYEHRVSMPFSNNTYAAFKKGNVVRGILCPSLTNSFRAMTLERSYLTYSHRQRQKSLIIVNTVDLVLKLVLAGVWIFQQQNNHNIPMKAIVWSVCCVLANIAICLLSVWRCFASNNLHWAAVCTWLLLNLQGFVGDGIGFAEREYLVWYILFILFVPYAMLPLPLKWCMIGGTLTATTHIIITTIAKFQQTKEEIPYIDSPCVVKQMAANSLLYIAINFAGMYTKYLTDRGQRLAFIETHKAMEHKKESEKEYQKTQRLLDSILPMFVNNDIRKEMYKAPNEADTQFKKLYIYHMDNVSILFADIKGFTQLASTTSAQQLVKILNDLFARFDKIAEDNHCLRIKLLGDCYYCISMFDQQSWKSRPDHAICCVETGLFMIKAIKDVRSSTHVQDLDMRIGIHSGSVMCGVLGDKKWHFDVWSNDVIIANHMESGGIPGRVHISEATLKCLNGAYEVEPGDGESRDNHLKMMNIKTFLIKRTEPMRRRGRLVHKDSQQIRRQSGENKESLLSKQMSRTTMKEEEQTNWIPEIPFQNLKGVIQSPEIVENGEDYESMSIAPEEVGELIDQNIQINSNKQMREEYLNPWTLRFKEPLQEVCFCQLREDMFRSNMLCMFIVWIFIVMCQFVIIPRCYYLTITMITTTCIITAGCILVMAEEFHGLHILLQELSATLVHDRNKRTIFVSIAVTLMSAASSIALIMCFPDAKPKLFFIDYITEYFNITSFSDNNSSSNMTLFYNETCIECDTMKLLQPSCIHPEYVVFSWALCLIALATALKLYYLVKMQLAVGLVSIFCFLILAVYPDIFNKYDEDQEIHGITLPTQMVILLLAFLTMVIHHARHVEVTARLDFIWKEEAERELSNMKSNRHLNDLLIKNILPEHVAAYYLSHEVSDDIYSKSHDLCGVMFASIPNFKDFYSEDVENGKACIRVLNEIICDFDALLDEPRFSTVEKIKTVGQTYMAASGLNPKHRMEIGSTDEDCVCEIVEFAMAMRQKLQEVNMDAFNTFQLRVGISSGPLVSGVIGARKPIFDIWGNTVNVASRMDSTGEIWKIQVPEHTAVLLRNNGYTCVPRGEIAVKGKGIMMTYWVLAKNESVSRLASPTIYPAGIPLARTPTPNSLTRQTSSHSSLAAVVFGMIQVSQQNGPSALLDTPCLKYAEKLNWPRKMSERLTRKTSLNFSFKRSMTLKVSREKKRFSIPELAKNT</sequence>
<evidence type="ECO:0000256" key="9">
    <source>
        <dbReference type="ARBA" id="ARBA00022840"/>
    </source>
</evidence>
<feature type="domain" description="Guanylate cyclase" evidence="21">
    <location>
        <begin position="383"/>
        <end position="515"/>
    </location>
</feature>
<evidence type="ECO:0000256" key="1">
    <source>
        <dbReference type="ARBA" id="ARBA00001593"/>
    </source>
</evidence>
<comment type="caution">
    <text evidence="22">The sequence shown here is derived from an EMBL/GenBank/DDBJ whole genome shotgun (WGS) entry which is preliminary data.</text>
</comment>
<feature type="region of interest" description="Disordered" evidence="19">
    <location>
        <begin position="571"/>
        <end position="594"/>
    </location>
</feature>
<feature type="binding site" evidence="16">
    <location>
        <begin position="430"/>
        <end position="432"/>
    </location>
    <ligand>
        <name>ATP</name>
        <dbReference type="ChEBI" id="CHEBI:30616"/>
    </ligand>
</feature>
<dbReference type="Gene3D" id="3.30.70.1230">
    <property type="entry name" value="Nucleotide cyclase"/>
    <property type="match status" value="2"/>
</dbReference>
<evidence type="ECO:0000256" key="10">
    <source>
        <dbReference type="ARBA" id="ARBA00022842"/>
    </source>
</evidence>
<comment type="cofactor">
    <cofactor evidence="17">
        <name>Mg(2+)</name>
        <dbReference type="ChEBI" id="CHEBI:18420"/>
    </cofactor>
    <cofactor evidence="17">
        <name>Mn(2+)</name>
        <dbReference type="ChEBI" id="CHEBI:29035"/>
    </cofactor>
    <text evidence="17">Binds 2 magnesium ions per subunit. Is also active with manganese (in vitro).</text>
</comment>
<comment type="cofactor">
    <cofactor evidence="2">
        <name>Mn(2+)</name>
        <dbReference type="ChEBI" id="CHEBI:29035"/>
    </cofactor>
</comment>
<evidence type="ECO:0000256" key="8">
    <source>
        <dbReference type="ARBA" id="ARBA00022741"/>
    </source>
</evidence>
<feature type="transmembrane region" description="Helical" evidence="20">
    <location>
        <begin position="897"/>
        <end position="919"/>
    </location>
</feature>
<dbReference type="PIRSF" id="PIRSF039050">
    <property type="entry name" value="Ade_cyc"/>
    <property type="match status" value="1"/>
</dbReference>
<feature type="binding site" evidence="16">
    <location>
        <begin position="1113"/>
        <end position="1115"/>
    </location>
    <ligand>
        <name>ATP</name>
        <dbReference type="ChEBI" id="CHEBI:30616"/>
    </ligand>
</feature>
<dbReference type="EMBL" id="JADBJN010000001">
    <property type="protein sequence ID" value="KAG5680368.1"/>
    <property type="molecule type" value="Genomic_DNA"/>
</dbReference>
<proteinExistence type="inferred from homology"/>
<feature type="binding site" evidence="17">
    <location>
        <position position="389"/>
    </location>
    <ligand>
        <name>Mg(2+)</name>
        <dbReference type="ChEBI" id="CHEBI:18420"/>
        <label>2</label>
        <note>catalytic</note>
    </ligand>
</feature>
<feature type="binding site" evidence="16">
    <location>
        <position position="481"/>
    </location>
    <ligand>
        <name>ATP</name>
        <dbReference type="ChEBI" id="CHEBI:30616"/>
    </ligand>
</feature>
<evidence type="ECO:0000256" key="16">
    <source>
        <dbReference type="PIRSR" id="PIRSR039050-50"/>
    </source>
</evidence>